<accession>A0ABY2SFA8</accession>
<sequence>MSQSGYTLGRDFAIDLNTSYGVIRIPKITSFDAKPNIKRLNITLLTGQTDELLIPDNWNGTIVAARQGPVLDNFWAQWEADYYAGNAQSTGTITETINEPDGSTTVWRYQSVQFHLSDPGTKTGDKEVSQTLTWTAPRRIKVA</sequence>
<keyword evidence="2" id="KW-1185">Reference proteome</keyword>
<name>A0ABY2SFA8_9HYPH</name>
<gene>
    <name evidence="1" type="ORF">FCN80_21100</name>
</gene>
<protein>
    <submittedName>
        <fullName evidence="1">Uncharacterized protein</fullName>
    </submittedName>
</protein>
<dbReference type="EMBL" id="SZPQ01000041">
    <property type="protein sequence ID" value="TKI03578.1"/>
    <property type="molecule type" value="Genomic_DNA"/>
</dbReference>
<evidence type="ECO:0000313" key="2">
    <source>
        <dbReference type="Proteomes" id="UP000305202"/>
    </source>
</evidence>
<comment type="caution">
    <text evidence="1">The sequence shown here is derived from an EMBL/GenBank/DDBJ whole genome shotgun (WGS) entry which is preliminary data.</text>
</comment>
<proteinExistence type="predicted"/>
<organism evidence="1 2">
    <name type="scientific">Martelella alba</name>
    <dbReference type="NCBI Taxonomy" id="2590451"/>
    <lineage>
        <taxon>Bacteria</taxon>
        <taxon>Pseudomonadati</taxon>
        <taxon>Pseudomonadota</taxon>
        <taxon>Alphaproteobacteria</taxon>
        <taxon>Hyphomicrobiales</taxon>
        <taxon>Aurantimonadaceae</taxon>
        <taxon>Martelella</taxon>
    </lineage>
</organism>
<dbReference type="RefSeq" id="WP_136992318.1">
    <property type="nucleotide sequence ID" value="NZ_SZPQ01000041.1"/>
</dbReference>
<reference evidence="1 2" key="1">
    <citation type="submission" date="2019-04" db="EMBL/GenBank/DDBJ databases">
        <authorList>
            <person name="Li M."/>
            <person name="Gao C."/>
        </authorList>
    </citation>
    <scope>NUCLEOTIDE SEQUENCE [LARGE SCALE GENOMIC DNA]</scope>
    <source>
        <strain evidence="1 2">BGMRC 2031</strain>
    </source>
</reference>
<evidence type="ECO:0000313" key="1">
    <source>
        <dbReference type="EMBL" id="TKI03578.1"/>
    </source>
</evidence>
<dbReference type="Proteomes" id="UP000305202">
    <property type="component" value="Unassembled WGS sequence"/>
</dbReference>